<protein>
    <submittedName>
        <fullName evidence="7 8">Protein MARD1-like</fullName>
    </submittedName>
</protein>
<dbReference type="GO" id="GO:0009744">
    <property type="term" value="P:response to sucrose"/>
    <property type="evidence" value="ECO:0007669"/>
    <property type="project" value="EnsemblPlants"/>
</dbReference>
<dbReference type="Gramene" id="Aco004264.1.mrna1">
    <property type="protein sequence ID" value="Aco004264.1.mrna1"/>
    <property type="gene ID" value="Aco004264.1.path1"/>
</dbReference>
<dbReference type="GO" id="GO:0042594">
    <property type="term" value="P:response to starvation"/>
    <property type="evidence" value="ECO:0007669"/>
    <property type="project" value="EnsemblPlants"/>
</dbReference>
<feature type="compositionally biased region" description="Low complexity" evidence="4">
    <location>
        <begin position="18"/>
        <end position="43"/>
    </location>
</feature>
<evidence type="ECO:0000313" key="6">
    <source>
        <dbReference type="Proteomes" id="UP000515123"/>
    </source>
</evidence>
<evidence type="ECO:0000256" key="4">
    <source>
        <dbReference type="SAM" id="MobiDB-lite"/>
    </source>
</evidence>
<sequence>MFLRSKFQEIMPRKRSRSVSSKQSLSTDNNSNSNNNNTTLTSPTINSTVAAAAAAKNPTSPSFFTSPRLFLPFSTKTYPNSPTSMNSTSVSEANPFSTTVKNPFFSERKPNWSTAPSAANETKNLSSNNGEPTPVGLGLVDALNDEKVDKKLKQESRMVLFGSPLRIQIPPTQPMSPPPPSPIEFGVKNKSSQLALYSPVSRTPVSSIYVETPRHFVGSLSPREMELSEDYTCVITRGPNPRTTHIFDNCIVVKCNDGFVPSRKENDGVSVDPVDPLKNGSDGFLSFCHACKKSLGQGKDIFMYRGERAFCSRECRYQEMLFDEGTEEKCSLDLSDPL</sequence>
<dbReference type="PANTHER" id="PTHR46443:SF3">
    <property type="entry name" value="PROTEIN MARD1"/>
    <property type="match status" value="1"/>
</dbReference>
<feature type="region of interest" description="Disordered" evidence="4">
    <location>
        <begin position="1"/>
        <end position="43"/>
    </location>
</feature>
<dbReference type="GO" id="GO:0009749">
    <property type="term" value="P:response to glucose"/>
    <property type="evidence" value="ECO:0007669"/>
    <property type="project" value="EnsemblPlants"/>
</dbReference>
<dbReference type="RefSeq" id="XP_020104684.1">
    <property type="nucleotide sequence ID" value="XM_020249095.1"/>
</dbReference>
<reference evidence="7 8" key="2">
    <citation type="submission" date="2025-04" db="UniProtKB">
        <authorList>
            <consortium name="RefSeq"/>
        </authorList>
    </citation>
    <scope>IDENTIFICATION</scope>
    <source>
        <tissue evidence="7 8">Leaf</tissue>
    </source>
</reference>
<name>A0A6P5G8S1_ANACO</name>
<keyword evidence="6" id="KW-1185">Reference proteome</keyword>
<dbReference type="PROSITE" id="PS51795">
    <property type="entry name" value="ZF_FLZ"/>
    <property type="match status" value="1"/>
</dbReference>
<dbReference type="Proteomes" id="UP000515123">
    <property type="component" value="Linkage group 15"/>
</dbReference>
<reference evidence="6" key="1">
    <citation type="journal article" date="2015" name="Nat. Genet.">
        <title>The pineapple genome and the evolution of CAM photosynthesis.</title>
        <authorList>
            <person name="Ming R."/>
            <person name="VanBuren R."/>
            <person name="Wai C.M."/>
            <person name="Tang H."/>
            <person name="Schatz M.C."/>
            <person name="Bowers J.E."/>
            <person name="Lyons E."/>
            <person name="Wang M.L."/>
            <person name="Chen J."/>
            <person name="Biggers E."/>
            <person name="Zhang J."/>
            <person name="Huang L."/>
            <person name="Zhang L."/>
            <person name="Miao W."/>
            <person name="Zhang J."/>
            <person name="Ye Z."/>
            <person name="Miao C."/>
            <person name="Lin Z."/>
            <person name="Wang H."/>
            <person name="Zhou H."/>
            <person name="Yim W.C."/>
            <person name="Priest H.D."/>
            <person name="Zheng C."/>
            <person name="Woodhouse M."/>
            <person name="Edger P.P."/>
            <person name="Guyot R."/>
            <person name="Guo H.B."/>
            <person name="Guo H."/>
            <person name="Zheng G."/>
            <person name="Singh R."/>
            <person name="Sharma A."/>
            <person name="Min X."/>
            <person name="Zheng Y."/>
            <person name="Lee H."/>
            <person name="Gurtowski J."/>
            <person name="Sedlazeck F.J."/>
            <person name="Harkess A."/>
            <person name="McKain M.R."/>
            <person name="Liao Z."/>
            <person name="Fang J."/>
            <person name="Liu J."/>
            <person name="Zhang X."/>
            <person name="Zhang Q."/>
            <person name="Hu W."/>
            <person name="Qin Y."/>
            <person name="Wang K."/>
            <person name="Chen L.Y."/>
            <person name="Shirley N."/>
            <person name="Lin Y.R."/>
            <person name="Liu L.Y."/>
            <person name="Hernandez A.G."/>
            <person name="Wright C.L."/>
            <person name="Bulone V."/>
            <person name="Tuskan G.A."/>
            <person name="Heath K."/>
            <person name="Zee F."/>
            <person name="Moore P.H."/>
            <person name="Sunkar R."/>
            <person name="Leebens-Mack J.H."/>
            <person name="Mockler T."/>
            <person name="Bennetzen J.L."/>
            <person name="Freeling M."/>
            <person name="Sankoff D."/>
            <person name="Paterson A.H."/>
            <person name="Zhu X."/>
            <person name="Yang X."/>
            <person name="Smith J.A."/>
            <person name="Cushman J.C."/>
            <person name="Paull R.E."/>
            <person name="Yu Q."/>
        </authorList>
    </citation>
    <scope>NUCLEOTIDE SEQUENCE [LARGE SCALE GENOMIC DNA]</scope>
    <source>
        <strain evidence="6">cv. F153</strain>
    </source>
</reference>
<dbReference type="PANTHER" id="PTHR46443">
    <property type="entry name" value="FCS-LIKE ZINC FINGER 8"/>
    <property type="match status" value="1"/>
</dbReference>
<dbReference type="GO" id="GO:0005783">
    <property type="term" value="C:endoplasmic reticulum"/>
    <property type="evidence" value="ECO:0007669"/>
    <property type="project" value="EnsemblPlants"/>
</dbReference>
<evidence type="ECO:0000313" key="8">
    <source>
        <dbReference type="RefSeq" id="XP_020104684.1"/>
    </source>
</evidence>
<feature type="zinc finger region" description="FLZ-type" evidence="3">
    <location>
        <begin position="283"/>
        <end position="327"/>
    </location>
</feature>
<dbReference type="RefSeq" id="XP_020104682.1">
    <property type="nucleotide sequence ID" value="XM_020249093.1"/>
</dbReference>
<evidence type="ECO:0000313" key="7">
    <source>
        <dbReference type="RefSeq" id="XP_020104682.1"/>
    </source>
</evidence>
<feature type="region of interest" description="Disordered" evidence="4">
    <location>
        <begin position="107"/>
        <end position="132"/>
    </location>
</feature>
<dbReference type="GeneID" id="109721449"/>
<evidence type="ECO:0000256" key="1">
    <source>
        <dbReference type="ARBA" id="ARBA00009374"/>
    </source>
</evidence>
<dbReference type="GO" id="GO:0046872">
    <property type="term" value="F:metal ion binding"/>
    <property type="evidence" value="ECO:0007669"/>
    <property type="project" value="UniProtKB-KW"/>
</dbReference>
<dbReference type="AlphaFoldDB" id="A0A6P5G8S1"/>
<accession>A0A6P5G8S1</accession>
<keyword evidence="2" id="KW-0479">Metal-binding</keyword>
<evidence type="ECO:0000256" key="2">
    <source>
        <dbReference type="ARBA" id="ARBA00022723"/>
    </source>
</evidence>
<proteinExistence type="inferred from homology"/>
<evidence type="ECO:0000256" key="3">
    <source>
        <dbReference type="PROSITE-ProRule" id="PRU01131"/>
    </source>
</evidence>
<dbReference type="InterPro" id="IPR007650">
    <property type="entry name" value="Zf-FLZ_dom"/>
</dbReference>
<gene>
    <name evidence="7 8" type="primary">LOC109721449</name>
</gene>
<feature type="domain" description="FLZ-type" evidence="5">
    <location>
        <begin position="283"/>
        <end position="327"/>
    </location>
</feature>
<feature type="compositionally biased region" description="Polar residues" evidence="4">
    <location>
        <begin position="111"/>
        <end position="131"/>
    </location>
</feature>
<dbReference type="OrthoDB" id="1902692at2759"/>
<evidence type="ECO:0000259" key="5">
    <source>
        <dbReference type="PROSITE" id="PS51795"/>
    </source>
</evidence>
<dbReference type="Pfam" id="PF04570">
    <property type="entry name" value="zf-FLZ"/>
    <property type="match status" value="1"/>
</dbReference>
<comment type="similarity">
    <text evidence="1">Belongs to the FLZ family.</text>
</comment>
<dbReference type="InterPro" id="IPR044593">
    <property type="entry name" value="FLZ8/MARD1"/>
</dbReference>
<organism evidence="8">
    <name type="scientific">Ananas comosus</name>
    <name type="common">Pineapple</name>
    <name type="synonym">Ananas ananas</name>
    <dbReference type="NCBI Taxonomy" id="4615"/>
    <lineage>
        <taxon>Eukaryota</taxon>
        <taxon>Viridiplantae</taxon>
        <taxon>Streptophyta</taxon>
        <taxon>Embryophyta</taxon>
        <taxon>Tracheophyta</taxon>
        <taxon>Spermatophyta</taxon>
        <taxon>Magnoliopsida</taxon>
        <taxon>Liliopsida</taxon>
        <taxon>Poales</taxon>
        <taxon>Bromeliaceae</taxon>
        <taxon>Bromelioideae</taxon>
        <taxon>Ananas</taxon>
    </lineage>
</organism>